<dbReference type="PANTHER" id="PTHR23537:SF1">
    <property type="entry name" value="SUGAR TRANSPORTER"/>
    <property type="match status" value="1"/>
</dbReference>
<feature type="transmembrane region" description="Helical" evidence="4">
    <location>
        <begin position="255"/>
        <end position="275"/>
    </location>
</feature>
<dbReference type="AlphaFoldDB" id="A0A8J7R1X5"/>
<keyword evidence="7" id="KW-1185">Reference proteome</keyword>
<keyword evidence="1 4" id="KW-0812">Transmembrane</keyword>
<feature type="transmembrane region" description="Helical" evidence="4">
    <location>
        <begin position="89"/>
        <end position="110"/>
    </location>
</feature>
<evidence type="ECO:0000256" key="3">
    <source>
        <dbReference type="ARBA" id="ARBA00023136"/>
    </source>
</evidence>
<feature type="transmembrane region" description="Helical" evidence="4">
    <location>
        <begin position="281"/>
        <end position="301"/>
    </location>
</feature>
<evidence type="ECO:0000259" key="5">
    <source>
        <dbReference type="PROSITE" id="PS50850"/>
    </source>
</evidence>
<feature type="transmembrane region" description="Helical" evidence="4">
    <location>
        <begin position="148"/>
        <end position="169"/>
    </location>
</feature>
<dbReference type="InterPro" id="IPR010645">
    <property type="entry name" value="MFS_4"/>
</dbReference>
<keyword evidence="2 4" id="KW-1133">Transmembrane helix</keyword>
<comment type="caution">
    <text evidence="6">The sequence shown here is derived from an EMBL/GenBank/DDBJ whole genome shotgun (WGS) entry which is preliminary data.</text>
</comment>
<feature type="domain" description="Major facilitator superfamily (MFS) profile" evidence="5">
    <location>
        <begin position="1"/>
        <end position="368"/>
    </location>
</feature>
<dbReference type="PANTHER" id="PTHR23537">
    <property type="match status" value="1"/>
</dbReference>
<dbReference type="SUPFAM" id="SSF103473">
    <property type="entry name" value="MFS general substrate transporter"/>
    <property type="match status" value="1"/>
</dbReference>
<dbReference type="InterPro" id="IPR020846">
    <property type="entry name" value="MFS_dom"/>
</dbReference>
<dbReference type="PROSITE" id="PS50850">
    <property type="entry name" value="MFS"/>
    <property type="match status" value="1"/>
</dbReference>
<feature type="transmembrane region" description="Helical" evidence="4">
    <location>
        <begin position="122"/>
        <end position="142"/>
    </location>
</feature>
<dbReference type="Pfam" id="PF06779">
    <property type="entry name" value="MFS_4"/>
    <property type="match status" value="1"/>
</dbReference>
<feature type="transmembrane region" description="Helical" evidence="4">
    <location>
        <begin position="347"/>
        <end position="366"/>
    </location>
</feature>
<dbReference type="Proteomes" id="UP000666240">
    <property type="component" value="Unassembled WGS sequence"/>
</dbReference>
<proteinExistence type="predicted"/>
<feature type="transmembrane region" description="Helical" evidence="4">
    <location>
        <begin position="228"/>
        <end position="248"/>
    </location>
</feature>
<protein>
    <submittedName>
        <fullName evidence="6">YbfB/YjiJ family MFS transporter</fullName>
    </submittedName>
</protein>
<organism evidence="6 7">
    <name type="scientific">Tianweitania sediminis</name>
    <dbReference type="NCBI Taxonomy" id="1502156"/>
    <lineage>
        <taxon>Bacteria</taxon>
        <taxon>Pseudomonadati</taxon>
        <taxon>Pseudomonadota</taxon>
        <taxon>Alphaproteobacteria</taxon>
        <taxon>Hyphomicrobiales</taxon>
        <taxon>Phyllobacteriaceae</taxon>
        <taxon>Tianweitania</taxon>
    </lineage>
</organism>
<keyword evidence="3 4" id="KW-0472">Membrane</keyword>
<dbReference type="Gene3D" id="1.20.1250.20">
    <property type="entry name" value="MFS general substrate transporter like domains"/>
    <property type="match status" value="1"/>
</dbReference>
<name>A0A8J7R1X5_9HYPH</name>
<dbReference type="GO" id="GO:0005886">
    <property type="term" value="C:plasma membrane"/>
    <property type="evidence" value="ECO:0007669"/>
    <property type="project" value="TreeGrafter"/>
</dbReference>
<dbReference type="InterPro" id="IPR036259">
    <property type="entry name" value="MFS_trans_sf"/>
</dbReference>
<dbReference type="GO" id="GO:0022857">
    <property type="term" value="F:transmembrane transporter activity"/>
    <property type="evidence" value="ECO:0007669"/>
    <property type="project" value="InterPro"/>
</dbReference>
<dbReference type="EMBL" id="JAGIYY010000002">
    <property type="protein sequence ID" value="MBP0438736.1"/>
    <property type="molecule type" value="Genomic_DNA"/>
</dbReference>
<gene>
    <name evidence="6" type="ORF">J5Y06_08755</name>
</gene>
<reference evidence="6" key="1">
    <citation type="submission" date="2021-03" db="EMBL/GenBank/DDBJ databases">
        <title>Genome sequencing and assembly of Tianweitania sediminis.</title>
        <authorList>
            <person name="Chhetri G."/>
        </authorList>
    </citation>
    <scope>NUCLEOTIDE SEQUENCE</scope>
    <source>
        <strain evidence="6">Z8</strain>
    </source>
</reference>
<evidence type="ECO:0000313" key="6">
    <source>
        <dbReference type="EMBL" id="MBP0438736.1"/>
    </source>
</evidence>
<evidence type="ECO:0000256" key="4">
    <source>
        <dbReference type="SAM" id="Phobius"/>
    </source>
</evidence>
<sequence>MAAVMGIGRFVFTPILPAMMVGLDMNASEAGWIASANYVGYLLGAILAGGGWGQGREYRVATSSLVLSAVLLLIMGLTENYPLMLAVRFLAGMASAFTMVFLSTIVFARLALLGRSDLQGTFFAGVGVGMMLSAAITGLLYLGGAEWWWGWIGSAVVAGGASVLALIFLEPPARLSGPATREPPLPAGRPLQALIVAYGLFGAGYIVTATFLIAIVRAGNGGPLTESAVWLVTGLAVIPSMPLWSFLARRIGLTATFAVGLVVEAIGVTASVATGGFLGPFIGGALLGGTFVAVTSLGVQAGRLLAKQSPRRAMAVMTSAFGLGQMIAPVLAGYVADWTGSFTVPSLGAAFVLLLAAAIAATLGTAEKAAGAARGN</sequence>
<feature type="transmembrane region" description="Helical" evidence="4">
    <location>
        <begin position="313"/>
        <end position="335"/>
    </location>
</feature>
<evidence type="ECO:0000256" key="2">
    <source>
        <dbReference type="ARBA" id="ARBA00022989"/>
    </source>
</evidence>
<evidence type="ECO:0000256" key="1">
    <source>
        <dbReference type="ARBA" id="ARBA00022692"/>
    </source>
</evidence>
<feature type="transmembrane region" description="Helical" evidence="4">
    <location>
        <begin position="190"/>
        <end position="216"/>
    </location>
</feature>
<evidence type="ECO:0000313" key="7">
    <source>
        <dbReference type="Proteomes" id="UP000666240"/>
    </source>
</evidence>
<feature type="transmembrane region" description="Helical" evidence="4">
    <location>
        <begin position="30"/>
        <end position="48"/>
    </location>
</feature>
<feature type="transmembrane region" description="Helical" evidence="4">
    <location>
        <begin position="60"/>
        <end position="77"/>
    </location>
</feature>
<accession>A0A8J7R1X5</accession>